<feature type="domain" description="DprA winged helix" evidence="4">
    <location>
        <begin position="362"/>
        <end position="415"/>
    </location>
</feature>
<dbReference type="InterPro" id="IPR003488">
    <property type="entry name" value="DprA"/>
</dbReference>
<name>A0ABP9ZX91_9GAMM</name>
<dbReference type="Gene3D" id="1.10.10.10">
    <property type="entry name" value="Winged helix-like DNA-binding domain superfamily/Winged helix DNA-binding domain"/>
    <property type="match status" value="1"/>
</dbReference>
<feature type="domain" description="Smf/DprA SLOG" evidence="3">
    <location>
        <begin position="95"/>
        <end position="299"/>
    </location>
</feature>
<dbReference type="InterPro" id="IPR057666">
    <property type="entry name" value="DrpA_SLOG"/>
</dbReference>
<dbReference type="Gene3D" id="3.40.50.450">
    <property type="match status" value="1"/>
</dbReference>
<evidence type="ECO:0000256" key="2">
    <source>
        <dbReference type="SAM" id="MobiDB-lite"/>
    </source>
</evidence>
<evidence type="ECO:0000259" key="4">
    <source>
        <dbReference type="Pfam" id="PF17782"/>
    </source>
</evidence>
<protein>
    <submittedName>
        <fullName evidence="5">DNA-processing protein DprA</fullName>
    </submittedName>
</protein>
<evidence type="ECO:0000256" key="1">
    <source>
        <dbReference type="ARBA" id="ARBA00006525"/>
    </source>
</evidence>
<sequence length="420" mass="44127">MDGQDTLPPAVCSDTVLLSWWRLRRVKGLGNITLNEIRHALASPHDLPDCTRNDLIGLGLPPDAVDAWFHDPSLSTGFDQFTQWCSVPGQGVLLAGTGAYPESLSALRDAPIFLWYRGNLNALHQQGIAIVGSRGATPGAIEWTQNTAAALAGSGITVVSGLALGIDGAAHLGAVQDGGATIAVMGTGPDIIYPAKHRALTDKIIHNGLLLSEFPPGTRAQARHFPSRNRIISGLSCATVVVEAGIKSGTMITARLAADQGRDVLAVPGALANPLSAGPHQLIREGAMLVENAAQILDTIMPLGQPSLPGMCPSYQGADYGNLSSDNLSSDNLGPSAAALKTQATNAQNSNTQSPNIQSPVSSAPEELPDLLNHIDFNPTPIDVIALRSTRTIPELMGELLQLELDGWLQQAPGGYCRQR</sequence>
<proteinExistence type="inferred from homology"/>
<dbReference type="PANTHER" id="PTHR43022:SF1">
    <property type="entry name" value="PROTEIN SMF"/>
    <property type="match status" value="1"/>
</dbReference>
<dbReference type="InterPro" id="IPR036388">
    <property type="entry name" value="WH-like_DNA-bd_sf"/>
</dbReference>
<dbReference type="RefSeq" id="WP_353293708.1">
    <property type="nucleotide sequence ID" value="NZ_BAABWH010000002.1"/>
</dbReference>
<evidence type="ECO:0000313" key="5">
    <source>
        <dbReference type="EMBL" id="GAA6144766.1"/>
    </source>
</evidence>
<dbReference type="InterPro" id="IPR041614">
    <property type="entry name" value="DprA_WH"/>
</dbReference>
<comment type="caution">
    <text evidence="5">The sequence shown here is derived from an EMBL/GenBank/DDBJ whole genome shotgun (WGS) entry which is preliminary data.</text>
</comment>
<comment type="similarity">
    <text evidence="1">Belongs to the DprA/Smf family.</text>
</comment>
<organism evidence="5 6">
    <name type="scientific">Thalassolituus maritimus</name>
    <dbReference type="NCBI Taxonomy" id="484498"/>
    <lineage>
        <taxon>Bacteria</taxon>
        <taxon>Pseudomonadati</taxon>
        <taxon>Pseudomonadota</taxon>
        <taxon>Gammaproteobacteria</taxon>
        <taxon>Oceanospirillales</taxon>
        <taxon>Oceanospirillaceae</taxon>
        <taxon>Thalassolituus</taxon>
    </lineage>
</organism>
<dbReference type="Proteomes" id="UP001481413">
    <property type="component" value="Unassembled WGS sequence"/>
</dbReference>
<dbReference type="EMBL" id="BAABWH010000002">
    <property type="protein sequence ID" value="GAA6144766.1"/>
    <property type="molecule type" value="Genomic_DNA"/>
</dbReference>
<dbReference type="NCBIfam" id="TIGR00732">
    <property type="entry name" value="dprA"/>
    <property type="match status" value="1"/>
</dbReference>
<keyword evidence="6" id="KW-1185">Reference proteome</keyword>
<dbReference type="Pfam" id="PF17782">
    <property type="entry name" value="WHD_DprA"/>
    <property type="match status" value="1"/>
</dbReference>
<reference evidence="5 6" key="1">
    <citation type="submission" date="2024-04" db="EMBL/GenBank/DDBJ databases">
        <title>Draft genome sequence of Thalassolituus maritimus NBRC 116585.</title>
        <authorList>
            <person name="Miyakawa T."/>
            <person name="Kusuya Y."/>
            <person name="Miura T."/>
        </authorList>
    </citation>
    <scope>NUCLEOTIDE SEQUENCE [LARGE SCALE GENOMIC DNA]</scope>
    <source>
        <strain evidence="5 6">5NW40-0001</strain>
    </source>
</reference>
<evidence type="ECO:0000259" key="3">
    <source>
        <dbReference type="Pfam" id="PF02481"/>
    </source>
</evidence>
<dbReference type="SUPFAM" id="SSF102405">
    <property type="entry name" value="MCP/YpsA-like"/>
    <property type="match status" value="1"/>
</dbReference>
<dbReference type="Pfam" id="PF02481">
    <property type="entry name" value="DNA_processg_A"/>
    <property type="match status" value="1"/>
</dbReference>
<dbReference type="PANTHER" id="PTHR43022">
    <property type="entry name" value="PROTEIN SMF"/>
    <property type="match status" value="1"/>
</dbReference>
<gene>
    <name evidence="5" type="primary">dprA</name>
    <name evidence="5" type="ORF">NBRC116585_08830</name>
</gene>
<evidence type="ECO:0000313" key="6">
    <source>
        <dbReference type="Proteomes" id="UP001481413"/>
    </source>
</evidence>
<feature type="region of interest" description="Disordered" evidence="2">
    <location>
        <begin position="345"/>
        <end position="366"/>
    </location>
</feature>
<accession>A0ABP9ZX91</accession>
<feature type="compositionally biased region" description="Polar residues" evidence="2">
    <location>
        <begin position="345"/>
        <end position="362"/>
    </location>
</feature>